<feature type="compositionally biased region" description="Polar residues" evidence="12">
    <location>
        <begin position="371"/>
        <end position="386"/>
    </location>
</feature>
<evidence type="ECO:0000256" key="7">
    <source>
        <dbReference type="ARBA" id="ARBA00022927"/>
    </source>
</evidence>
<protein>
    <recommendedName>
        <fullName evidence="3">Mitochondrial import inner membrane translocase subunit TIM54</fullName>
    </recommendedName>
</protein>
<evidence type="ECO:0000256" key="8">
    <source>
        <dbReference type="ARBA" id="ARBA00022989"/>
    </source>
</evidence>
<evidence type="ECO:0000256" key="5">
    <source>
        <dbReference type="ARBA" id="ARBA00022692"/>
    </source>
</evidence>
<evidence type="ECO:0000313" key="15">
    <source>
        <dbReference type="Proteomes" id="UP000807306"/>
    </source>
</evidence>
<feature type="compositionally biased region" description="Polar residues" evidence="12">
    <location>
        <begin position="253"/>
        <end position="270"/>
    </location>
</feature>
<sequence>MSTSSTEAASKAPPTSTLILPKQSGIRTVLRYTGIPPSWLDKRPKMPSRNWLIFLSVTSSAFGMYFYDRRQCKLIRQEYVDKVKHLAELPADPFENPRRVTVYGAKWPGDDDHDQALRHFRRYVKPILVAAAVDYTMVPGKRHGDIARHVAEQVRLQRREDTGVDEDSEITKTLPTYKPLAERRKGELQGGVVLVGRPTFKEYMFGLKKGWTDGLDKVDKEEKLARAFDDDTVFDELPDEPVGLVGGEESSLDAPSNPISAFPSSQTSPIFSPMQMALSSPSSSPSQSLKTSSKSQDSHSPPTVIAPQPPILFVPFLNYIGFKQIPIMCWDWFNQRHKVRSGAEAGYKLVMDVTRSIEVPESIAQELSAEDSLTTRSVTEKNSSPPSDRPLGDLDFDTVVEWYYNSSALRLPEDTEKARKNYYAGLPKKLAVARELSRGTREPTTEEMNYPPPTEVELRAERMKKEKRWREDVEGWGIVDPSKKIAWDERFRYALRVFADPPEENKVESFTTNSTH</sequence>
<feature type="compositionally biased region" description="Low complexity" evidence="12">
    <location>
        <begin position="278"/>
        <end position="303"/>
    </location>
</feature>
<dbReference type="AlphaFoldDB" id="A0A9P6EDB7"/>
<keyword evidence="5 13" id="KW-0812">Transmembrane</keyword>
<dbReference type="EMBL" id="MU157865">
    <property type="protein sequence ID" value="KAF9527016.1"/>
    <property type="molecule type" value="Genomic_DNA"/>
</dbReference>
<dbReference type="InterPro" id="IPR021056">
    <property type="entry name" value="Mt_import_IM_translocase_Tim54"/>
</dbReference>
<dbReference type="GO" id="GO:0005743">
    <property type="term" value="C:mitochondrial inner membrane"/>
    <property type="evidence" value="ECO:0007669"/>
    <property type="project" value="UniProtKB-SubCell"/>
</dbReference>
<comment type="subcellular location">
    <subcellularLocation>
        <location evidence="1">Mitochondrion inner membrane</location>
        <topology evidence="1">Single-pass membrane protein</topology>
    </subcellularLocation>
</comment>
<keyword evidence="9" id="KW-0811">Translocation</keyword>
<comment type="similarity">
    <text evidence="2">Belongs to the TIM54 family.</text>
</comment>
<feature type="region of interest" description="Disordered" evidence="12">
    <location>
        <begin position="368"/>
        <end position="391"/>
    </location>
</feature>
<feature type="region of interest" description="Disordered" evidence="12">
    <location>
        <begin position="237"/>
        <end position="304"/>
    </location>
</feature>
<evidence type="ECO:0000256" key="4">
    <source>
        <dbReference type="ARBA" id="ARBA00022448"/>
    </source>
</evidence>
<keyword evidence="6" id="KW-0999">Mitochondrion inner membrane</keyword>
<keyword evidence="10" id="KW-0496">Mitochondrion</keyword>
<evidence type="ECO:0000256" key="1">
    <source>
        <dbReference type="ARBA" id="ARBA00004434"/>
    </source>
</evidence>
<evidence type="ECO:0000256" key="9">
    <source>
        <dbReference type="ARBA" id="ARBA00023010"/>
    </source>
</evidence>
<gene>
    <name evidence="14" type="ORF">CPB83DRAFT_439342</name>
</gene>
<evidence type="ECO:0000256" key="11">
    <source>
        <dbReference type="ARBA" id="ARBA00023136"/>
    </source>
</evidence>
<dbReference type="Pfam" id="PF11711">
    <property type="entry name" value="Tim54"/>
    <property type="match status" value="1"/>
</dbReference>
<evidence type="ECO:0000256" key="2">
    <source>
        <dbReference type="ARBA" id="ARBA00006355"/>
    </source>
</evidence>
<name>A0A9P6EDB7_9AGAR</name>
<keyword evidence="8 13" id="KW-1133">Transmembrane helix</keyword>
<dbReference type="GO" id="GO:0015031">
    <property type="term" value="P:protein transport"/>
    <property type="evidence" value="ECO:0007669"/>
    <property type="project" value="UniProtKB-KW"/>
</dbReference>
<evidence type="ECO:0000256" key="12">
    <source>
        <dbReference type="SAM" id="MobiDB-lite"/>
    </source>
</evidence>
<proteinExistence type="inferred from homology"/>
<keyword evidence="7" id="KW-0653">Protein transport</keyword>
<feature type="transmembrane region" description="Helical" evidence="13">
    <location>
        <begin position="51"/>
        <end position="67"/>
    </location>
</feature>
<dbReference type="OrthoDB" id="5598305at2759"/>
<keyword evidence="11 13" id="KW-0472">Membrane</keyword>
<reference evidence="14" key="1">
    <citation type="submission" date="2020-11" db="EMBL/GenBank/DDBJ databases">
        <authorList>
            <consortium name="DOE Joint Genome Institute"/>
            <person name="Ahrendt S."/>
            <person name="Riley R."/>
            <person name="Andreopoulos W."/>
            <person name="Labutti K."/>
            <person name="Pangilinan J."/>
            <person name="Ruiz-Duenas F.J."/>
            <person name="Barrasa J.M."/>
            <person name="Sanchez-Garcia M."/>
            <person name="Camarero S."/>
            <person name="Miyauchi S."/>
            <person name="Serrano A."/>
            <person name="Linde D."/>
            <person name="Babiker R."/>
            <person name="Drula E."/>
            <person name="Ayuso-Fernandez I."/>
            <person name="Pacheco R."/>
            <person name="Padilla G."/>
            <person name="Ferreira P."/>
            <person name="Barriuso J."/>
            <person name="Kellner H."/>
            <person name="Castanera R."/>
            <person name="Alfaro M."/>
            <person name="Ramirez L."/>
            <person name="Pisabarro A.G."/>
            <person name="Kuo A."/>
            <person name="Tritt A."/>
            <person name="Lipzen A."/>
            <person name="He G."/>
            <person name="Yan M."/>
            <person name="Ng V."/>
            <person name="Cullen D."/>
            <person name="Martin F."/>
            <person name="Rosso M.-N."/>
            <person name="Henrissat B."/>
            <person name="Hibbett D."/>
            <person name="Martinez A.T."/>
            <person name="Grigoriev I.V."/>
        </authorList>
    </citation>
    <scope>NUCLEOTIDE SEQUENCE</scope>
    <source>
        <strain evidence="14">CBS 506.95</strain>
    </source>
</reference>
<accession>A0A9P6EDB7</accession>
<organism evidence="14 15">
    <name type="scientific">Crepidotus variabilis</name>
    <dbReference type="NCBI Taxonomy" id="179855"/>
    <lineage>
        <taxon>Eukaryota</taxon>
        <taxon>Fungi</taxon>
        <taxon>Dikarya</taxon>
        <taxon>Basidiomycota</taxon>
        <taxon>Agaricomycotina</taxon>
        <taxon>Agaricomycetes</taxon>
        <taxon>Agaricomycetidae</taxon>
        <taxon>Agaricales</taxon>
        <taxon>Agaricineae</taxon>
        <taxon>Crepidotaceae</taxon>
        <taxon>Crepidotus</taxon>
    </lineage>
</organism>
<evidence type="ECO:0000256" key="3">
    <source>
        <dbReference type="ARBA" id="ARBA00020796"/>
    </source>
</evidence>
<keyword evidence="4" id="KW-0813">Transport</keyword>
<dbReference type="Proteomes" id="UP000807306">
    <property type="component" value="Unassembled WGS sequence"/>
</dbReference>
<evidence type="ECO:0000256" key="13">
    <source>
        <dbReference type="SAM" id="Phobius"/>
    </source>
</evidence>
<keyword evidence="15" id="KW-1185">Reference proteome</keyword>
<comment type="caution">
    <text evidence="14">The sequence shown here is derived from an EMBL/GenBank/DDBJ whole genome shotgun (WGS) entry which is preliminary data.</text>
</comment>
<evidence type="ECO:0000256" key="10">
    <source>
        <dbReference type="ARBA" id="ARBA00023128"/>
    </source>
</evidence>
<evidence type="ECO:0000313" key="14">
    <source>
        <dbReference type="EMBL" id="KAF9527016.1"/>
    </source>
</evidence>
<evidence type="ECO:0000256" key="6">
    <source>
        <dbReference type="ARBA" id="ARBA00022792"/>
    </source>
</evidence>